<keyword evidence="4 7" id="KW-1133">Transmembrane helix</keyword>
<dbReference type="InterPro" id="IPR010619">
    <property type="entry name" value="ThrE-like_N"/>
</dbReference>
<feature type="transmembrane region" description="Helical" evidence="7">
    <location>
        <begin position="125"/>
        <end position="144"/>
    </location>
</feature>
<dbReference type="RefSeq" id="WP_114338229.1">
    <property type="nucleotide sequence ID" value="NZ_QPID01000005.1"/>
</dbReference>
<dbReference type="Proteomes" id="UP000252558">
    <property type="component" value="Unassembled WGS sequence"/>
</dbReference>
<keyword evidence="2" id="KW-1003">Cell membrane</keyword>
<evidence type="ECO:0000256" key="4">
    <source>
        <dbReference type="ARBA" id="ARBA00022989"/>
    </source>
</evidence>
<name>A0A368NH98_9GAMM</name>
<comment type="caution">
    <text evidence="9">The sequence shown here is derived from an EMBL/GenBank/DDBJ whole genome shotgun (WGS) entry which is preliminary data.</text>
</comment>
<reference evidence="9 10" key="1">
    <citation type="submission" date="2018-07" db="EMBL/GenBank/DDBJ databases">
        <title>Corallincola holothuriorum sp. nov., a new facultative anaerobe isolated from sea cucumber Apostichopus japonicus.</title>
        <authorList>
            <person name="Xia H."/>
        </authorList>
    </citation>
    <scope>NUCLEOTIDE SEQUENCE [LARGE SCALE GENOMIC DNA]</scope>
    <source>
        <strain evidence="9 10">C4</strain>
    </source>
</reference>
<feature type="transmembrane region" description="Helical" evidence="7">
    <location>
        <begin position="236"/>
        <end position="257"/>
    </location>
</feature>
<dbReference type="OrthoDB" id="9813917at2"/>
<evidence type="ECO:0000256" key="7">
    <source>
        <dbReference type="SAM" id="Phobius"/>
    </source>
</evidence>
<evidence type="ECO:0000256" key="3">
    <source>
        <dbReference type="ARBA" id="ARBA00022692"/>
    </source>
</evidence>
<feature type="transmembrane region" description="Helical" evidence="7">
    <location>
        <begin position="205"/>
        <end position="224"/>
    </location>
</feature>
<accession>A0A368NH98</accession>
<protein>
    <submittedName>
        <fullName evidence="9">Threonine/serine exporter</fullName>
    </submittedName>
</protein>
<organism evidence="9 10">
    <name type="scientific">Corallincola holothuriorum</name>
    <dbReference type="NCBI Taxonomy" id="2282215"/>
    <lineage>
        <taxon>Bacteria</taxon>
        <taxon>Pseudomonadati</taxon>
        <taxon>Pseudomonadota</taxon>
        <taxon>Gammaproteobacteria</taxon>
        <taxon>Alteromonadales</taxon>
        <taxon>Psychromonadaceae</taxon>
        <taxon>Corallincola</taxon>
    </lineage>
</organism>
<dbReference type="InterPro" id="IPR050539">
    <property type="entry name" value="ThrE_Dicarb/AminoAcid_Exp"/>
</dbReference>
<feature type="transmembrane region" description="Helical" evidence="7">
    <location>
        <begin position="150"/>
        <end position="165"/>
    </location>
</feature>
<keyword evidence="3 7" id="KW-0812">Transmembrane</keyword>
<keyword evidence="10" id="KW-1185">Reference proteome</keyword>
<dbReference type="PANTHER" id="PTHR34390:SF2">
    <property type="entry name" value="SUCCINATE TRANSPORTER SUBUNIT YJJP-RELATED"/>
    <property type="match status" value="1"/>
</dbReference>
<keyword evidence="5 7" id="KW-0472">Membrane</keyword>
<dbReference type="EMBL" id="QPID01000005">
    <property type="protein sequence ID" value="RCU49942.1"/>
    <property type="molecule type" value="Genomic_DNA"/>
</dbReference>
<evidence type="ECO:0000313" key="9">
    <source>
        <dbReference type="EMBL" id="RCU49942.1"/>
    </source>
</evidence>
<feature type="domain" description="Threonine/serine exporter-like N-terminal" evidence="8">
    <location>
        <begin position="26"/>
        <end position="259"/>
    </location>
</feature>
<gene>
    <name evidence="9" type="ORF">DU002_09960</name>
</gene>
<dbReference type="PANTHER" id="PTHR34390">
    <property type="entry name" value="UPF0442 PROTEIN YJJB-RELATED"/>
    <property type="match status" value="1"/>
</dbReference>
<dbReference type="GO" id="GO:0005886">
    <property type="term" value="C:plasma membrane"/>
    <property type="evidence" value="ECO:0007669"/>
    <property type="project" value="UniProtKB-SubCell"/>
</dbReference>
<dbReference type="AlphaFoldDB" id="A0A368NH98"/>
<evidence type="ECO:0000256" key="2">
    <source>
        <dbReference type="ARBA" id="ARBA00022475"/>
    </source>
</evidence>
<evidence type="ECO:0000256" key="1">
    <source>
        <dbReference type="ARBA" id="ARBA00004651"/>
    </source>
</evidence>
<evidence type="ECO:0000259" key="8">
    <source>
        <dbReference type="Pfam" id="PF06738"/>
    </source>
</evidence>
<evidence type="ECO:0000313" key="10">
    <source>
        <dbReference type="Proteomes" id="UP000252558"/>
    </source>
</evidence>
<dbReference type="GO" id="GO:0022857">
    <property type="term" value="F:transmembrane transporter activity"/>
    <property type="evidence" value="ECO:0007669"/>
    <property type="project" value="InterPro"/>
</dbReference>
<dbReference type="GO" id="GO:0015744">
    <property type="term" value="P:succinate transport"/>
    <property type="evidence" value="ECO:0007669"/>
    <property type="project" value="TreeGrafter"/>
</dbReference>
<comment type="similarity">
    <text evidence="6">Belongs to the ThrE exporter (TC 2.A.79) family.</text>
</comment>
<evidence type="ECO:0000256" key="5">
    <source>
        <dbReference type="ARBA" id="ARBA00023136"/>
    </source>
</evidence>
<dbReference type="Pfam" id="PF06738">
    <property type="entry name" value="ThrE"/>
    <property type="match status" value="1"/>
</dbReference>
<proteinExistence type="inferred from homology"/>
<evidence type="ECO:0000256" key="6">
    <source>
        <dbReference type="ARBA" id="ARBA00034125"/>
    </source>
</evidence>
<comment type="subcellular location">
    <subcellularLocation>
        <location evidence="1">Cell membrane</location>
        <topology evidence="1">Multi-pass membrane protein</topology>
    </subcellularLocation>
</comment>
<sequence>MSASNNKPQLSLEQHEEATRLSLWGGQLLLQYGAESQLVETLTHRLGTALGCDWMDLAVSHNAIVLTSVSGPRYLTKTRRIVDRGINMTTVSQICRLVVMVEKGLKDARDVRQKLRELSDKQFHYNRWLMVVMVGLSCACFARLQGGDWPVFGVTFMASAVAMFVRQELHHRGYHLLMNWVLSAAAATAVASLGPAFSLGNKPELAMAASVLLLVPGFPLMNAISDMVKGHVNVGIARWTWASMMTLSVALGILLAMNLTGVWGWL</sequence>
<feature type="transmembrane region" description="Helical" evidence="7">
    <location>
        <begin position="177"/>
        <end position="199"/>
    </location>
</feature>